<dbReference type="EMBL" id="BDGG01000018">
    <property type="protein sequence ID" value="GAV08494.1"/>
    <property type="molecule type" value="Genomic_DNA"/>
</dbReference>
<dbReference type="AlphaFoldDB" id="A0A1D1WA03"/>
<keyword evidence="2" id="KW-1185">Reference proteome</keyword>
<organism evidence="1 2">
    <name type="scientific">Ramazzottius varieornatus</name>
    <name type="common">Water bear</name>
    <name type="synonym">Tardigrade</name>
    <dbReference type="NCBI Taxonomy" id="947166"/>
    <lineage>
        <taxon>Eukaryota</taxon>
        <taxon>Metazoa</taxon>
        <taxon>Ecdysozoa</taxon>
        <taxon>Tardigrada</taxon>
        <taxon>Eutardigrada</taxon>
        <taxon>Parachela</taxon>
        <taxon>Hypsibioidea</taxon>
        <taxon>Ramazzottiidae</taxon>
        <taxon>Ramazzottius</taxon>
    </lineage>
</organism>
<reference evidence="1 2" key="1">
    <citation type="journal article" date="2016" name="Nat. Commun.">
        <title>Extremotolerant tardigrade genome and improved radiotolerance of human cultured cells by tardigrade-unique protein.</title>
        <authorList>
            <person name="Hashimoto T."/>
            <person name="Horikawa D.D."/>
            <person name="Saito Y."/>
            <person name="Kuwahara H."/>
            <person name="Kozuka-Hata H."/>
            <person name="Shin-I T."/>
            <person name="Minakuchi Y."/>
            <person name="Ohishi K."/>
            <person name="Motoyama A."/>
            <person name="Aizu T."/>
            <person name="Enomoto A."/>
            <person name="Kondo K."/>
            <person name="Tanaka S."/>
            <person name="Hara Y."/>
            <person name="Koshikawa S."/>
            <person name="Sagara H."/>
            <person name="Miura T."/>
            <person name="Yokobori S."/>
            <person name="Miyagawa K."/>
            <person name="Suzuki Y."/>
            <person name="Kubo T."/>
            <person name="Oyama M."/>
            <person name="Kohara Y."/>
            <person name="Fujiyama A."/>
            <person name="Arakawa K."/>
            <person name="Katayama T."/>
            <person name="Toyoda A."/>
            <person name="Kunieda T."/>
        </authorList>
    </citation>
    <scope>NUCLEOTIDE SEQUENCE [LARGE SCALE GENOMIC DNA]</scope>
    <source>
        <strain evidence="1 2">YOKOZUNA-1</strain>
    </source>
</reference>
<evidence type="ECO:0000313" key="1">
    <source>
        <dbReference type="EMBL" id="GAV08494.1"/>
    </source>
</evidence>
<sequence>MERESAKIVVRKGKYYCQCVKMRRYYFDMQEIVRGSGPSYWCLTGMLCVGRWVGRLLLNRYFRWPVECKVPPA</sequence>
<accession>A0A1D1WA03</accession>
<comment type="caution">
    <text evidence="1">The sequence shown here is derived from an EMBL/GenBank/DDBJ whole genome shotgun (WGS) entry which is preliminary data.</text>
</comment>
<protein>
    <submittedName>
        <fullName evidence="1">Uncharacterized protein</fullName>
    </submittedName>
</protein>
<dbReference type="Proteomes" id="UP000186922">
    <property type="component" value="Unassembled WGS sequence"/>
</dbReference>
<evidence type="ECO:0000313" key="2">
    <source>
        <dbReference type="Proteomes" id="UP000186922"/>
    </source>
</evidence>
<proteinExistence type="predicted"/>
<name>A0A1D1WA03_RAMVA</name>
<gene>
    <name evidence="1" type="primary">RvY_18176-1</name>
    <name evidence="1" type="synonym">RvY_18176.1</name>
    <name evidence="1" type="ORF">RvY_18176</name>
</gene>